<proteinExistence type="predicted"/>
<protein>
    <submittedName>
        <fullName evidence="2">Uncharacterized protein</fullName>
    </submittedName>
</protein>
<accession>A0A2G5HTP7</accession>
<feature type="compositionally biased region" description="Polar residues" evidence="1">
    <location>
        <begin position="308"/>
        <end position="320"/>
    </location>
</feature>
<organism evidence="2 4">
    <name type="scientific">Cercospora beticola</name>
    <name type="common">Sugarbeet leaf spot fungus</name>
    <dbReference type="NCBI Taxonomy" id="122368"/>
    <lineage>
        <taxon>Eukaryota</taxon>
        <taxon>Fungi</taxon>
        <taxon>Dikarya</taxon>
        <taxon>Ascomycota</taxon>
        <taxon>Pezizomycotina</taxon>
        <taxon>Dothideomycetes</taxon>
        <taxon>Dothideomycetidae</taxon>
        <taxon>Mycosphaerellales</taxon>
        <taxon>Mycosphaerellaceae</taxon>
        <taxon>Cercospora</taxon>
    </lineage>
</organism>
<sequence length="531" mass="58242">MTYDMETTIVEATSLSTVTDIAANPPLKLGFKQDIPHLPLVLYIARVPGSRDVFLTPMKPREKVVTAEDISSSLYYIHVNSPEDYEEPRGRPSSVNADASQLVSIQEDCLKRKPVLPRRSPRRPAAPPTPPYPLDDGPPQLQPRTPSPPKHGHVVRKPVGSRDQSNVHGTLLSPGLPVLPRRPLPSPPSEDYSEQTSLHTYNKHLLRRAEHSDENNPYSMQLSEPSSPPLDPADLPPAGSLTLIRRDPASGEQWNVAFIHDPPLQEISSAALRNPSAAQRTKRSGAPLFLDISNPAYSQFLKDERPTSPLSQDTTSSGNSGAPEGVFRRRLYMPGSKYSAHEYTQHSRFGSVTSLDQDASSRRTANRSSVDVSSISSYADRRNKGYTFTSPWDARCEFTTGVSGKSLKCKHHLPSTYGSTVPVEISELRFNLPTASSKIANAPLSSNGDKRSSYMSGLHRRLHSSSENGNVDFVFDDEGKLDLSLGQEKAGGGFGGKQAKLGKLIIQPEGYGMLDLLVAANVGLWWRAWGR</sequence>
<feature type="region of interest" description="Disordered" evidence="1">
    <location>
        <begin position="352"/>
        <end position="374"/>
    </location>
</feature>
<feature type="region of interest" description="Disordered" evidence="1">
    <location>
        <begin position="212"/>
        <end position="241"/>
    </location>
</feature>
<gene>
    <name evidence="2" type="ORF">CB0940_10274</name>
    <name evidence="3" type="ORF">RHO25_011640</name>
</gene>
<reference evidence="3 5" key="2">
    <citation type="submission" date="2023-09" db="EMBL/GenBank/DDBJ databases">
        <title>Complete-Gapless Cercospora beticola genome.</title>
        <authorList>
            <person name="Wyatt N.A."/>
            <person name="Spanner R.E."/>
            <person name="Bolton M.D."/>
        </authorList>
    </citation>
    <scope>NUCLEOTIDE SEQUENCE [LARGE SCALE GENOMIC DNA]</scope>
    <source>
        <strain evidence="3">Cb09-40</strain>
    </source>
</reference>
<dbReference type="AlphaFoldDB" id="A0A2G5HTP7"/>
<feature type="compositionally biased region" description="Polar residues" evidence="1">
    <location>
        <begin position="352"/>
        <end position="367"/>
    </location>
</feature>
<feature type="compositionally biased region" description="Polar residues" evidence="1">
    <location>
        <begin position="215"/>
        <end position="224"/>
    </location>
</feature>
<dbReference type="Proteomes" id="UP001302367">
    <property type="component" value="Chromosome 8"/>
</dbReference>
<evidence type="ECO:0000313" key="2">
    <source>
        <dbReference type="EMBL" id="PIA95917.1"/>
    </source>
</evidence>
<feature type="region of interest" description="Disordered" evidence="1">
    <location>
        <begin position="302"/>
        <end position="325"/>
    </location>
</feature>
<feature type="compositionally biased region" description="Basic residues" evidence="1">
    <location>
        <begin position="112"/>
        <end position="122"/>
    </location>
</feature>
<dbReference type="EMBL" id="CP134191">
    <property type="protein sequence ID" value="WPB06980.1"/>
    <property type="molecule type" value="Genomic_DNA"/>
</dbReference>
<evidence type="ECO:0000313" key="4">
    <source>
        <dbReference type="Proteomes" id="UP000230605"/>
    </source>
</evidence>
<feature type="region of interest" description="Disordered" evidence="1">
    <location>
        <begin position="104"/>
        <end position="196"/>
    </location>
</feature>
<feature type="compositionally biased region" description="Pro residues" evidence="1">
    <location>
        <begin position="226"/>
        <end position="235"/>
    </location>
</feature>
<feature type="compositionally biased region" description="Low complexity" evidence="1">
    <location>
        <begin position="134"/>
        <end position="144"/>
    </location>
</feature>
<keyword evidence="5" id="KW-1185">Reference proteome</keyword>
<dbReference type="EMBL" id="LKMD01000103">
    <property type="protein sequence ID" value="PIA95917.1"/>
    <property type="molecule type" value="Genomic_DNA"/>
</dbReference>
<evidence type="ECO:0000313" key="5">
    <source>
        <dbReference type="Proteomes" id="UP001302367"/>
    </source>
</evidence>
<reference evidence="2 4" key="1">
    <citation type="submission" date="2015-10" db="EMBL/GenBank/DDBJ databases">
        <title>The cercosporin biosynthetic gene cluster was horizontally transferred to several fungal lineages and shown to be expanded in Cercospora beticola based on microsynteny with recipient genomes.</title>
        <authorList>
            <person name="De Jonge R."/>
            <person name="Ebert M.K."/>
            <person name="Suttle J.C."/>
            <person name="Jurick Ii W.M."/>
            <person name="Secor G.A."/>
            <person name="Thomma B.P."/>
            <person name="Van De Peer Y."/>
            <person name="Bolton M.D."/>
        </authorList>
    </citation>
    <scope>NUCLEOTIDE SEQUENCE [LARGE SCALE GENOMIC DNA]</scope>
    <source>
        <strain evidence="2 4">09-40</strain>
    </source>
</reference>
<dbReference type="Proteomes" id="UP000230605">
    <property type="component" value="Chromosome 8"/>
</dbReference>
<feature type="compositionally biased region" description="Pro residues" evidence="1">
    <location>
        <begin position="124"/>
        <end position="133"/>
    </location>
</feature>
<evidence type="ECO:0000313" key="3">
    <source>
        <dbReference type="EMBL" id="WPB06980.1"/>
    </source>
</evidence>
<dbReference type="OrthoDB" id="5426191at2759"/>
<evidence type="ECO:0000256" key="1">
    <source>
        <dbReference type="SAM" id="MobiDB-lite"/>
    </source>
</evidence>
<name>A0A2G5HTP7_CERBT</name>